<dbReference type="EMBL" id="BKCJ011057491">
    <property type="protein sequence ID" value="GFC76668.1"/>
    <property type="molecule type" value="Genomic_DNA"/>
</dbReference>
<gene>
    <name evidence="1" type="ORF">Tci_848638</name>
</gene>
<protein>
    <submittedName>
        <fullName evidence="1">Uncharacterized protein</fullName>
    </submittedName>
</protein>
<feature type="non-terminal residue" evidence="1">
    <location>
        <position position="194"/>
    </location>
</feature>
<evidence type="ECO:0000313" key="1">
    <source>
        <dbReference type="EMBL" id="GFC76668.1"/>
    </source>
</evidence>
<comment type="caution">
    <text evidence="1">The sequence shown here is derived from an EMBL/GenBank/DDBJ whole genome shotgun (WGS) entry which is preliminary data.</text>
</comment>
<organism evidence="1">
    <name type="scientific">Tanacetum cinerariifolium</name>
    <name type="common">Dalmatian daisy</name>
    <name type="synonym">Chrysanthemum cinerariifolium</name>
    <dbReference type="NCBI Taxonomy" id="118510"/>
    <lineage>
        <taxon>Eukaryota</taxon>
        <taxon>Viridiplantae</taxon>
        <taxon>Streptophyta</taxon>
        <taxon>Embryophyta</taxon>
        <taxon>Tracheophyta</taxon>
        <taxon>Spermatophyta</taxon>
        <taxon>Magnoliopsida</taxon>
        <taxon>eudicotyledons</taxon>
        <taxon>Gunneridae</taxon>
        <taxon>Pentapetalae</taxon>
        <taxon>asterids</taxon>
        <taxon>campanulids</taxon>
        <taxon>Asterales</taxon>
        <taxon>Asteraceae</taxon>
        <taxon>Asteroideae</taxon>
        <taxon>Anthemideae</taxon>
        <taxon>Anthemidinae</taxon>
        <taxon>Tanacetum</taxon>
    </lineage>
</organism>
<proteinExistence type="predicted"/>
<accession>A0A699R072</accession>
<dbReference type="AlphaFoldDB" id="A0A699R072"/>
<name>A0A699R072_TANCI</name>
<feature type="non-terminal residue" evidence="1">
    <location>
        <position position="1"/>
    </location>
</feature>
<sequence length="194" mass="21887">FVPCGGYHAVPLPYTETFMPPKPDLVFHIAPFDETEHLAFNVQVSPTKTEQALSSSLNPSAPIIEDWPIETTFQAAPSVPASPKYNSSGKRRNRKTCFVCKIVNHLIKDCDFHATKMSKPTQRNYANRGYYKHYDPKPLQHSIPTVVLPQSQSVLTTVDRPVSTAMPNLPMTRPRHAYRVVTKSKSPIRRHLPP</sequence>
<reference evidence="1" key="1">
    <citation type="journal article" date="2019" name="Sci. Rep.">
        <title>Draft genome of Tanacetum cinerariifolium, the natural source of mosquito coil.</title>
        <authorList>
            <person name="Yamashiro T."/>
            <person name="Shiraishi A."/>
            <person name="Satake H."/>
            <person name="Nakayama K."/>
        </authorList>
    </citation>
    <scope>NUCLEOTIDE SEQUENCE</scope>
</reference>